<evidence type="ECO:0000259" key="7">
    <source>
        <dbReference type="PROSITE" id="PS51918"/>
    </source>
</evidence>
<evidence type="ECO:0000256" key="6">
    <source>
        <dbReference type="ARBA" id="ARBA00023014"/>
    </source>
</evidence>
<keyword evidence="9" id="KW-1185">Reference proteome</keyword>
<name>A0A1B2I379_9BACT</name>
<dbReference type="RefSeq" id="WP_066743496.1">
    <property type="nucleotide sequence ID" value="NZ_CAUFKJ010000018.1"/>
</dbReference>
<organism evidence="8 9">
    <name type="scientific">Cloacibacillus porcorum</name>
    <dbReference type="NCBI Taxonomy" id="1197717"/>
    <lineage>
        <taxon>Bacteria</taxon>
        <taxon>Thermotogati</taxon>
        <taxon>Synergistota</taxon>
        <taxon>Synergistia</taxon>
        <taxon>Synergistales</taxon>
        <taxon>Synergistaceae</taxon>
        <taxon>Cloacibacillus</taxon>
    </lineage>
</organism>
<dbReference type="PANTHER" id="PTHR30352:SF4">
    <property type="entry name" value="PYRUVATE FORMATE-LYASE 2-ACTIVATING ENZYME"/>
    <property type="match status" value="1"/>
</dbReference>
<dbReference type="PIRSF" id="PIRSF000371">
    <property type="entry name" value="PFL_act_enz"/>
    <property type="match status" value="1"/>
</dbReference>
<dbReference type="NCBIfam" id="TIGR02494">
    <property type="entry name" value="PFLE_PFLC"/>
    <property type="match status" value="1"/>
</dbReference>
<dbReference type="AlphaFoldDB" id="A0A1B2I379"/>
<dbReference type="GO" id="GO:0051539">
    <property type="term" value="F:4 iron, 4 sulfur cluster binding"/>
    <property type="evidence" value="ECO:0007669"/>
    <property type="project" value="UniProtKB-KW"/>
</dbReference>
<accession>A0A1B2I379</accession>
<dbReference type="GO" id="GO:0046872">
    <property type="term" value="F:metal ion binding"/>
    <property type="evidence" value="ECO:0007669"/>
    <property type="project" value="UniProtKB-KW"/>
</dbReference>
<dbReference type="Gene3D" id="3.20.20.70">
    <property type="entry name" value="Aldolase class I"/>
    <property type="match status" value="1"/>
</dbReference>
<keyword evidence="2" id="KW-0004">4Fe-4S</keyword>
<dbReference type="SFLD" id="SFLDS00029">
    <property type="entry name" value="Radical_SAM"/>
    <property type="match status" value="1"/>
</dbReference>
<dbReference type="PANTHER" id="PTHR30352">
    <property type="entry name" value="PYRUVATE FORMATE-LYASE-ACTIVATING ENZYME"/>
    <property type="match status" value="1"/>
</dbReference>
<feature type="domain" description="Radical SAM core" evidence="7">
    <location>
        <begin position="16"/>
        <end position="249"/>
    </location>
</feature>
<dbReference type="KEGG" id="cpor:BED41_04440"/>
<dbReference type="Proteomes" id="UP000093044">
    <property type="component" value="Chromosome"/>
</dbReference>
<reference evidence="8" key="1">
    <citation type="submission" date="2016-08" db="EMBL/GenBank/DDBJ databases">
        <title>Complete genome of Cloacibacillus porcorum.</title>
        <authorList>
            <person name="Looft T."/>
            <person name="Bayles D.O."/>
            <person name="Alt D.P."/>
        </authorList>
    </citation>
    <scope>NUCLEOTIDE SEQUENCE [LARGE SCALE GENOMIC DNA]</scope>
    <source>
        <strain evidence="8">CL-84</strain>
    </source>
</reference>
<keyword evidence="3" id="KW-0949">S-adenosyl-L-methionine</keyword>
<dbReference type="Pfam" id="PF04055">
    <property type="entry name" value="Radical_SAM"/>
    <property type="match status" value="1"/>
</dbReference>
<proteinExistence type="predicted"/>
<evidence type="ECO:0000256" key="4">
    <source>
        <dbReference type="ARBA" id="ARBA00022723"/>
    </source>
</evidence>
<dbReference type="SFLD" id="SFLDG01066">
    <property type="entry name" value="organic_radical-activating_enz"/>
    <property type="match status" value="1"/>
</dbReference>
<dbReference type="InterPro" id="IPR034457">
    <property type="entry name" value="Organic_radical-activating"/>
</dbReference>
<keyword evidence="6" id="KW-0411">Iron-sulfur</keyword>
<dbReference type="InterPro" id="IPR013785">
    <property type="entry name" value="Aldolase_TIM"/>
</dbReference>
<protein>
    <recommendedName>
        <fullName evidence="7">Radical SAM core domain-containing protein</fullName>
    </recommendedName>
</protein>
<comment type="cofactor">
    <cofactor evidence="1">
        <name>[4Fe-4S] cluster</name>
        <dbReference type="ChEBI" id="CHEBI:49883"/>
    </cofactor>
</comment>
<evidence type="ECO:0000313" key="9">
    <source>
        <dbReference type="Proteomes" id="UP000093044"/>
    </source>
</evidence>
<dbReference type="EMBL" id="CP016757">
    <property type="protein sequence ID" value="ANZ44402.1"/>
    <property type="molecule type" value="Genomic_DNA"/>
</dbReference>
<gene>
    <name evidence="8" type="ORF">BED41_04440</name>
</gene>
<dbReference type="GeneID" id="83057103"/>
<sequence length="253" mass="28174">MTVKGMIFNIAHYAVHDGPGIRTTVFLKGCPARCLWCCSPQSQSFTAERSLSGERIFGRELTAEELFAEVRRDAPFWRRSGGGVTLSGGEVMAQPDFAAAFLDLCRAHNVHTAIESCLFASLETVTRIAERTDFIQFDLKAMEPSLHRRLTSLGNENILENAAALLRSGKPVLVRFPLIPGLNDTEENLRATGLFLEGARAGVSLEILRYHRMGVGLYEELGRRYPLPDVEPPTDDEYARAKKILSDYKIMVL</sequence>
<evidence type="ECO:0000256" key="1">
    <source>
        <dbReference type="ARBA" id="ARBA00001966"/>
    </source>
</evidence>
<keyword evidence="4" id="KW-0479">Metal-binding</keyword>
<evidence type="ECO:0000313" key="8">
    <source>
        <dbReference type="EMBL" id="ANZ44402.1"/>
    </source>
</evidence>
<dbReference type="GO" id="GO:0016491">
    <property type="term" value="F:oxidoreductase activity"/>
    <property type="evidence" value="ECO:0007669"/>
    <property type="project" value="InterPro"/>
</dbReference>
<dbReference type="InterPro" id="IPR007197">
    <property type="entry name" value="rSAM"/>
</dbReference>
<dbReference type="InterPro" id="IPR058240">
    <property type="entry name" value="rSAM_sf"/>
</dbReference>
<dbReference type="OrthoDB" id="9782387at2"/>
<evidence type="ECO:0000256" key="3">
    <source>
        <dbReference type="ARBA" id="ARBA00022691"/>
    </source>
</evidence>
<evidence type="ECO:0000256" key="2">
    <source>
        <dbReference type="ARBA" id="ARBA00022485"/>
    </source>
</evidence>
<evidence type="ECO:0000256" key="5">
    <source>
        <dbReference type="ARBA" id="ARBA00023004"/>
    </source>
</evidence>
<keyword evidence="5" id="KW-0408">Iron</keyword>
<dbReference type="PROSITE" id="PS51918">
    <property type="entry name" value="RADICAL_SAM"/>
    <property type="match status" value="1"/>
</dbReference>
<dbReference type="CDD" id="cd01335">
    <property type="entry name" value="Radical_SAM"/>
    <property type="match status" value="1"/>
</dbReference>
<dbReference type="SUPFAM" id="SSF102114">
    <property type="entry name" value="Radical SAM enzymes"/>
    <property type="match status" value="1"/>
</dbReference>
<dbReference type="InterPro" id="IPR012839">
    <property type="entry name" value="Organic_radical_activase"/>
</dbReference>
<dbReference type="STRING" id="1197717.BED41_04440"/>